<sequence length="205" mass="22420">MHRDVYTHSSEQHSSAVFRMEYIGEVFEINFIHSVRVWTTLTLLGSVFLLSGCNTHQYNMNDVENPPSGASLRNNLPTELPTPIIQSVSGSPIPAVQGSYCWEGLCVDYAGTMELLEGITPVTLLVGEDVSIDMGTDVAPDEFTLVEYLDGKAHPVSLTAGSFQLAQETGIHYYGAFARWSSPKDSNVSLGDSSFAFAVHLVEKK</sequence>
<proteinExistence type="predicted"/>
<dbReference type="EMBL" id="PRLG01000002">
    <property type="protein sequence ID" value="PYY31312.1"/>
    <property type="molecule type" value="Genomic_DNA"/>
</dbReference>
<accession>A0A2W0CML0</accession>
<name>A0A2W0CML0_9BACL</name>
<evidence type="ECO:0000313" key="1">
    <source>
        <dbReference type="EMBL" id="PYY31312.1"/>
    </source>
</evidence>
<evidence type="ECO:0000313" key="2">
    <source>
        <dbReference type="Proteomes" id="UP000247459"/>
    </source>
</evidence>
<dbReference type="Proteomes" id="UP000247459">
    <property type="component" value="Unassembled WGS sequence"/>
</dbReference>
<organism evidence="1 2">
    <name type="scientific">Paenibacillus illinoisensis</name>
    <dbReference type="NCBI Taxonomy" id="59845"/>
    <lineage>
        <taxon>Bacteria</taxon>
        <taxon>Bacillati</taxon>
        <taxon>Bacillota</taxon>
        <taxon>Bacilli</taxon>
        <taxon>Bacillales</taxon>
        <taxon>Paenibacillaceae</taxon>
        <taxon>Paenibacillus</taxon>
    </lineage>
</organism>
<comment type="caution">
    <text evidence="1">The sequence shown here is derived from an EMBL/GenBank/DDBJ whole genome shotgun (WGS) entry which is preliminary data.</text>
</comment>
<gene>
    <name evidence="1" type="ORF">PIL02S_00403</name>
</gene>
<dbReference type="AlphaFoldDB" id="A0A2W0CML0"/>
<protein>
    <submittedName>
        <fullName evidence="1">Uncharacterized protein</fullName>
    </submittedName>
</protein>
<reference evidence="1 2" key="1">
    <citation type="submission" date="2018-01" db="EMBL/GenBank/DDBJ databases">
        <title>Genome sequence of the PGP bacterium Paenibacillus illinoisensis E3.</title>
        <authorList>
            <person name="Rolli E."/>
            <person name="Marasco R."/>
            <person name="Bessem C."/>
            <person name="Michoud G."/>
            <person name="Gaiarsa S."/>
            <person name="Borin S."/>
            <person name="Daffonchio D."/>
        </authorList>
    </citation>
    <scope>NUCLEOTIDE SEQUENCE [LARGE SCALE GENOMIC DNA]</scope>
    <source>
        <strain evidence="1 2">E3</strain>
    </source>
</reference>